<feature type="compositionally biased region" description="Polar residues" evidence="6">
    <location>
        <begin position="28"/>
        <end position="39"/>
    </location>
</feature>
<comment type="caution">
    <text evidence="9">The sequence shown here is derived from an EMBL/GenBank/DDBJ whole genome shotgun (WGS) entry which is preliminary data.</text>
</comment>
<feature type="signal peptide" evidence="7">
    <location>
        <begin position="1"/>
        <end position="23"/>
    </location>
</feature>
<keyword evidence="4" id="KW-1133">Transmembrane helix</keyword>
<feature type="region of interest" description="Disordered" evidence="6">
    <location>
        <begin position="28"/>
        <end position="57"/>
    </location>
</feature>
<comment type="subcellular location">
    <subcellularLocation>
        <location evidence="1">Cell membrane</location>
        <topology evidence="1">Multi-pass membrane protein</topology>
    </subcellularLocation>
</comment>
<keyword evidence="7" id="KW-0732">Signal</keyword>
<evidence type="ECO:0000313" key="9">
    <source>
        <dbReference type="EMBL" id="KLU64079.1"/>
    </source>
</evidence>
<evidence type="ECO:0000256" key="7">
    <source>
        <dbReference type="SAM" id="SignalP"/>
    </source>
</evidence>
<feature type="domain" description="Single cache" evidence="8">
    <location>
        <begin position="92"/>
        <end position="181"/>
    </location>
</feature>
<keyword evidence="5" id="KW-0472">Membrane</keyword>
<dbReference type="PROSITE" id="PS51257">
    <property type="entry name" value="PROKAR_LIPOPROTEIN"/>
    <property type="match status" value="1"/>
</dbReference>
<evidence type="ECO:0000313" key="10">
    <source>
        <dbReference type="Proteomes" id="UP000036356"/>
    </source>
</evidence>
<reference evidence="9 10" key="1">
    <citation type="submission" date="2015-06" db="EMBL/GenBank/DDBJ databases">
        <title>Draft genome of the moderately acidophilic sulfate reducer Candidatus Desulfosporosinus acididurans strain M1.</title>
        <authorList>
            <person name="Poehlein A."/>
            <person name="Petzsch P."/>
            <person name="Johnson B.D."/>
            <person name="Schloemann M."/>
            <person name="Daniel R."/>
            <person name="Muehling M."/>
        </authorList>
    </citation>
    <scope>NUCLEOTIDE SEQUENCE [LARGE SCALE GENOMIC DNA]</scope>
    <source>
        <strain evidence="9 10">M1</strain>
    </source>
</reference>
<evidence type="ECO:0000256" key="1">
    <source>
        <dbReference type="ARBA" id="ARBA00004651"/>
    </source>
</evidence>
<dbReference type="Pfam" id="PF17202">
    <property type="entry name" value="sCache_3_3"/>
    <property type="match status" value="1"/>
</dbReference>
<evidence type="ECO:0000256" key="6">
    <source>
        <dbReference type="SAM" id="MobiDB-lite"/>
    </source>
</evidence>
<protein>
    <recommendedName>
        <fullName evidence="8">Single cache domain-containing protein</fullName>
    </recommendedName>
</protein>
<accession>A0A0J1FKS0</accession>
<sequence length="182" mass="19461">MQLKKWLISAAIVFVMISLTGCAKNQQLSTSTPLPTSAQPMEGHPAEDSDTVGDKGSQQAVESKINDWLTKNYPGNWNVVGTALSKGNYIENGHYKLVDGIETLFQGTMGVSIFVGEERISSSVKKGSERVLKGFPTPEKVGEVLKSGKATSSLSSGYLKVYIPFQAGGKTVAVLTVSVPHQ</sequence>
<keyword evidence="10" id="KW-1185">Reference proteome</keyword>
<evidence type="ECO:0000256" key="3">
    <source>
        <dbReference type="ARBA" id="ARBA00022692"/>
    </source>
</evidence>
<keyword evidence="2" id="KW-1003">Cell membrane</keyword>
<name>A0A0J1FKS0_9FIRM</name>
<keyword evidence="3" id="KW-0812">Transmembrane</keyword>
<dbReference type="PATRIC" id="fig|476652.3.peg.4317"/>
<evidence type="ECO:0000256" key="4">
    <source>
        <dbReference type="ARBA" id="ARBA00022989"/>
    </source>
</evidence>
<dbReference type="InterPro" id="IPR033463">
    <property type="entry name" value="sCache_3"/>
</dbReference>
<dbReference type="Proteomes" id="UP000036356">
    <property type="component" value="Unassembled WGS sequence"/>
</dbReference>
<dbReference type="AlphaFoldDB" id="A0A0J1FKS0"/>
<feature type="chain" id="PRO_5038423564" description="Single cache domain-containing protein" evidence="7">
    <location>
        <begin position="24"/>
        <end position="182"/>
    </location>
</feature>
<dbReference type="RefSeq" id="WP_047811837.1">
    <property type="nucleotide sequence ID" value="NZ_LDZY01000018.1"/>
</dbReference>
<dbReference type="STRING" id="476652.DEAC_c40730"/>
<dbReference type="GO" id="GO:0005886">
    <property type="term" value="C:plasma membrane"/>
    <property type="evidence" value="ECO:0007669"/>
    <property type="project" value="UniProtKB-SubCell"/>
</dbReference>
<organism evidence="9 10">
    <name type="scientific">Desulfosporosinus acididurans</name>
    <dbReference type="NCBI Taxonomy" id="476652"/>
    <lineage>
        <taxon>Bacteria</taxon>
        <taxon>Bacillati</taxon>
        <taxon>Bacillota</taxon>
        <taxon>Clostridia</taxon>
        <taxon>Eubacteriales</taxon>
        <taxon>Desulfitobacteriaceae</taxon>
        <taxon>Desulfosporosinus</taxon>
    </lineage>
</organism>
<gene>
    <name evidence="9" type="ORF">DEAC_c40730</name>
</gene>
<evidence type="ECO:0000256" key="2">
    <source>
        <dbReference type="ARBA" id="ARBA00022475"/>
    </source>
</evidence>
<evidence type="ECO:0000256" key="5">
    <source>
        <dbReference type="ARBA" id="ARBA00023136"/>
    </source>
</evidence>
<dbReference type="EMBL" id="LDZY01000018">
    <property type="protein sequence ID" value="KLU64079.1"/>
    <property type="molecule type" value="Genomic_DNA"/>
</dbReference>
<proteinExistence type="predicted"/>
<evidence type="ECO:0000259" key="8">
    <source>
        <dbReference type="Pfam" id="PF17202"/>
    </source>
</evidence>